<keyword evidence="2" id="KW-1185">Reference proteome</keyword>
<evidence type="ECO:0000313" key="2">
    <source>
        <dbReference type="Proteomes" id="UP000193498"/>
    </source>
</evidence>
<gene>
    <name evidence="1" type="ORF">K493DRAFT_386859</name>
</gene>
<comment type="caution">
    <text evidence="1">The sequence shown here is derived from an EMBL/GenBank/DDBJ whole genome shotgun (WGS) entry which is preliminary data.</text>
</comment>
<dbReference type="AlphaFoldDB" id="A0A1Y1YW60"/>
<dbReference type="InParanoid" id="A0A1Y1YW60"/>
<protein>
    <submittedName>
        <fullName evidence="1">Uncharacterized protein</fullName>
    </submittedName>
</protein>
<name>A0A1Y1YW60_9FUNG</name>
<dbReference type="Proteomes" id="UP000193498">
    <property type="component" value="Unassembled WGS sequence"/>
</dbReference>
<accession>A0A1Y1YW60</accession>
<organism evidence="1 2">
    <name type="scientific">Basidiobolus meristosporus CBS 931.73</name>
    <dbReference type="NCBI Taxonomy" id="1314790"/>
    <lineage>
        <taxon>Eukaryota</taxon>
        <taxon>Fungi</taxon>
        <taxon>Fungi incertae sedis</taxon>
        <taxon>Zoopagomycota</taxon>
        <taxon>Entomophthoromycotina</taxon>
        <taxon>Basidiobolomycetes</taxon>
        <taxon>Basidiobolales</taxon>
        <taxon>Basidiobolaceae</taxon>
        <taxon>Basidiobolus</taxon>
    </lineage>
</organism>
<proteinExistence type="predicted"/>
<sequence>MTAVYPTHNSRAISISSTTSSLRMGQVAFEFELGDNEEAVIRTKCQICYTMILKKCLFGSKVRVFDSIAGEELFIAKSRSLLGYIKIYSPCFSTRIKFSRPASKGGVYGLEVLGVKYFWDYEHDCYLRCFTATEKALVAQFKYDAGEDCRKIGRLVLTRQVTHPHIQPLLILTALLFLKQKIWGSA</sequence>
<reference evidence="1 2" key="1">
    <citation type="submission" date="2016-07" db="EMBL/GenBank/DDBJ databases">
        <title>Pervasive Adenine N6-methylation of Active Genes in Fungi.</title>
        <authorList>
            <consortium name="DOE Joint Genome Institute"/>
            <person name="Mondo S.J."/>
            <person name="Dannebaum R.O."/>
            <person name="Kuo R.C."/>
            <person name="Labutti K."/>
            <person name="Haridas S."/>
            <person name="Kuo A."/>
            <person name="Salamov A."/>
            <person name="Ahrendt S.R."/>
            <person name="Lipzen A."/>
            <person name="Sullivan W."/>
            <person name="Andreopoulos W.B."/>
            <person name="Clum A."/>
            <person name="Lindquist E."/>
            <person name="Daum C."/>
            <person name="Ramamoorthy G.K."/>
            <person name="Gryganskyi A."/>
            <person name="Culley D."/>
            <person name="Magnuson J.K."/>
            <person name="James T.Y."/>
            <person name="O'Malley M.A."/>
            <person name="Stajich J.E."/>
            <person name="Spatafora J.W."/>
            <person name="Visel A."/>
            <person name="Grigoriev I.V."/>
        </authorList>
    </citation>
    <scope>NUCLEOTIDE SEQUENCE [LARGE SCALE GENOMIC DNA]</scope>
    <source>
        <strain evidence="1 2">CBS 931.73</strain>
    </source>
</reference>
<evidence type="ECO:0000313" key="1">
    <source>
        <dbReference type="EMBL" id="ORY02231.1"/>
    </source>
</evidence>
<dbReference type="EMBL" id="MCFE01000059">
    <property type="protein sequence ID" value="ORY02231.1"/>
    <property type="molecule type" value="Genomic_DNA"/>
</dbReference>